<evidence type="ECO:0000313" key="2">
    <source>
        <dbReference type="Proteomes" id="UP001165289"/>
    </source>
</evidence>
<reference evidence="1 2" key="1">
    <citation type="journal article" date="2023" name="BMC Biol.">
        <title>The compact genome of the sponge Oopsacas minuta (Hexactinellida) is lacking key metazoan core genes.</title>
        <authorList>
            <person name="Santini S."/>
            <person name="Schenkelaars Q."/>
            <person name="Jourda C."/>
            <person name="Duchesne M."/>
            <person name="Belahbib H."/>
            <person name="Rocher C."/>
            <person name="Selva M."/>
            <person name="Riesgo A."/>
            <person name="Vervoort M."/>
            <person name="Leys S.P."/>
            <person name="Kodjabachian L."/>
            <person name="Le Bivic A."/>
            <person name="Borchiellini C."/>
            <person name="Claverie J.M."/>
            <person name="Renard E."/>
        </authorList>
    </citation>
    <scope>NUCLEOTIDE SEQUENCE [LARGE SCALE GENOMIC DNA]</scope>
    <source>
        <strain evidence="1">SPO-2</strain>
    </source>
</reference>
<sequence length="190" mass="22041">MAAVGSESNSRKIITLCEKKIVSKMANSKALTKMILDDDYNRLLDQALRVMEREIGAKEADKRIKSIVKCSFKIGIMILNKEFSEKQMEQIREFRGKFKRIALTVLSFHQVDWSYSPDHLIKEAQEAEGVLMTCIKTKIKEKSRKKLSEAFSFFYDPDVLDKLFHKGEPYNDNLQLICNELNQLLDKDKI</sequence>
<proteinExistence type="predicted"/>
<dbReference type="GO" id="GO:0005737">
    <property type="term" value="C:cytoplasm"/>
    <property type="evidence" value="ECO:0007669"/>
    <property type="project" value="TreeGrafter"/>
</dbReference>
<dbReference type="EMBL" id="JAKMXF010000110">
    <property type="protein sequence ID" value="KAI6657991.1"/>
    <property type="molecule type" value="Genomic_DNA"/>
</dbReference>
<evidence type="ECO:0000313" key="1">
    <source>
        <dbReference type="EMBL" id="KAI6657991.1"/>
    </source>
</evidence>
<accession>A0AAV7KAC5</accession>
<dbReference type="GO" id="GO:0042981">
    <property type="term" value="P:regulation of apoptotic process"/>
    <property type="evidence" value="ECO:0007669"/>
    <property type="project" value="InterPro"/>
</dbReference>
<dbReference type="InterPro" id="IPR038355">
    <property type="entry name" value="TNFAIP8_sf"/>
</dbReference>
<keyword evidence="2" id="KW-1185">Reference proteome</keyword>
<dbReference type="PANTHER" id="PTHR12757">
    <property type="entry name" value="TUMOR NECROSIS FACTOR INDUCED PROTEIN"/>
    <property type="match status" value="1"/>
</dbReference>
<dbReference type="Gene3D" id="1.20.1440.160">
    <property type="entry name" value="Tumor necrosis factor alpha-induced protein 8-like"/>
    <property type="match status" value="1"/>
</dbReference>
<name>A0AAV7KAC5_9METZ</name>
<dbReference type="InterPro" id="IPR008477">
    <property type="entry name" value="TNFAIP8-like"/>
</dbReference>
<dbReference type="Proteomes" id="UP001165289">
    <property type="component" value="Unassembled WGS sequence"/>
</dbReference>
<dbReference type="AlphaFoldDB" id="A0AAV7KAC5"/>
<organism evidence="1 2">
    <name type="scientific">Oopsacas minuta</name>
    <dbReference type="NCBI Taxonomy" id="111878"/>
    <lineage>
        <taxon>Eukaryota</taxon>
        <taxon>Metazoa</taxon>
        <taxon>Porifera</taxon>
        <taxon>Hexactinellida</taxon>
        <taxon>Hexasterophora</taxon>
        <taxon>Lyssacinosida</taxon>
        <taxon>Leucopsacidae</taxon>
        <taxon>Oopsacas</taxon>
    </lineage>
</organism>
<dbReference type="Pfam" id="PF05527">
    <property type="entry name" value="TNFAIP8"/>
    <property type="match status" value="1"/>
</dbReference>
<dbReference type="PANTHER" id="PTHR12757:SF1">
    <property type="entry name" value="PROTEIN SALIVARY GLANDS MARRED"/>
    <property type="match status" value="1"/>
</dbReference>
<gene>
    <name evidence="1" type="ORF">LOD99_15706</name>
</gene>
<comment type="caution">
    <text evidence="1">The sequence shown here is derived from an EMBL/GenBank/DDBJ whole genome shotgun (WGS) entry which is preliminary data.</text>
</comment>
<protein>
    <submittedName>
        <fullName evidence="1">Tumor necrosis factor alpha-induced protein 8-like</fullName>
    </submittedName>
</protein>